<dbReference type="Proteomes" id="UP000006514">
    <property type="component" value="Unassembled WGS sequence"/>
</dbReference>
<dbReference type="Gene3D" id="1.20.1280.50">
    <property type="match status" value="1"/>
</dbReference>
<keyword evidence="3" id="KW-1185">Reference proteome</keyword>
<accession>J0WTW5</accession>
<evidence type="ECO:0000313" key="2">
    <source>
        <dbReference type="EMBL" id="EJD37000.1"/>
    </source>
</evidence>
<proteinExistence type="predicted"/>
<dbReference type="KEGG" id="adl:AURDEDRAFT_154469"/>
<dbReference type="InterPro" id="IPR001810">
    <property type="entry name" value="F-box_dom"/>
</dbReference>
<organism evidence="2 3">
    <name type="scientific">Auricularia subglabra (strain TFB-10046 / SS5)</name>
    <name type="common">White-rot fungus</name>
    <name type="synonym">Auricularia delicata (strain TFB10046)</name>
    <dbReference type="NCBI Taxonomy" id="717982"/>
    <lineage>
        <taxon>Eukaryota</taxon>
        <taxon>Fungi</taxon>
        <taxon>Dikarya</taxon>
        <taxon>Basidiomycota</taxon>
        <taxon>Agaricomycotina</taxon>
        <taxon>Agaricomycetes</taxon>
        <taxon>Auriculariales</taxon>
        <taxon>Auriculariaceae</taxon>
        <taxon>Auricularia</taxon>
    </lineage>
</organism>
<evidence type="ECO:0000259" key="1">
    <source>
        <dbReference type="PROSITE" id="PS50181"/>
    </source>
</evidence>
<name>J0WTW5_AURST</name>
<dbReference type="AlphaFoldDB" id="J0WTW5"/>
<sequence length="503" mass="55390">MSSASLTVFRYSSPSHPTRSLSSLLQLPDELLHLILTFLPFRRMVQISHVCSRLRSVAEAHSILWQELPAVSVSKLHILKHFAPRSGRLGLDLMIHDIGLGDLSDLCQFLDAHYARVRALRLSFADLPDRHLLDDTALQVLHKTLSHPAPLLEILGLEGDFYEPFLGSLQPNILGGAAAPKLKELSLTAFALDRPYPGFQCVETVITTVGALSPQALASNNFRVHAQFPAIQHLELSGIEAERDIITGIGALHALSRVPCIDQPLPSLMLSWYQSAIMGDAEDVRASAWLESSLRHVQQAHVTSLQCSLVSETVLDSTLDNARVLRITPKGTRKVEVALWSCDPETLRTAVLTSRQARAQVDALLRRADYLHLDTLTISTSPACISLLKGSAGAWNALAGFRTLSLVVDWQFVDSDGCFVSLQTLESISPLNSIRTLHVQAPADLQSTRRSRRAVDADCLVLFVSSLLPKVEKVILRLPEIQLMNPELLADYPGCHFSYLLSN</sequence>
<evidence type="ECO:0000313" key="3">
    <source>
        <dbReference type="Proteomes" id="UP000006514"/>
    </source>
</evidence>
<reference evidence="3" key="1">
    <citation type="journal article" date="2012" name="Science">
        <title>The Paleozoic origin of enzymatic lignin decomposition reconstructed from 31 fungal genomes.</title>
        <authorList>
            <person name="Floudas D."/>
            <person name="Binder M."/>
            <person name="Riley R."/>
            <person name="Barry K."/>
            <person name="Blanchette R.A."/>
            <person name="Henrissat B."/>
            <person name="Martinez A.T."/>
            <person name="Otillar R."/>
            <person name="Spatafora J.W."/>
            <person name="Yadav J.S."/>
            <person name="Aerts A."/>
            <person name="Benoit I."/>
            <person name="Boyd A."/>
            <person name="Carlson A."/>
            <person name="Copeland A."/>
            <person name="Coutinho P.M."/>
            <person name="de Vries R.P."/>
            <person name="Ferreira P."/>
            <person name="Findley K."/>
            <person name="Foster B."/>
            <person name="Gaskell J."/>
            <person name="Glotzer D."/>
            <person name="Gorecki P."/>
            <person name="Heitman J."/>
            <person name="Hesse C."/>
            <person name="Hori C."/>
            <person name="Igarashi K."/>
            <person name="Jurgens J.A."/>
            <person name="Kallen N."/>
            <person name="Kersten P."/>
            <person name="Kohler A."/>
            <person name="Kuees U."/>
            <person name="Kumar T.K.A."/>
            <person name="Kuo A."/>
            <person name="LaButti K."/>
            <person name="Larrondo L.F."/>
            <person name="Lindquist E."/>
            <person name="Ling A."/>
            <person name="Lombard V."/>
            <person name="Lucas S."/>
            <person name="Lundell T."/>
            <person name="Martin R."/>
            <person name="McLaughlin D.J."/>
            <person name="Morgenstern I."/>
            <person name="Morin E."/>
            <person name="Murat C."/>
            <person name="Nagy L.G."/>
            <person name="Nolan M."/>
            <person name="Ohm R.A."/>
            <person name="Patyshakuliyeva A."/>
            <person name="Rokas A."/>
            <person name="Ruiz-Duenas F.J."/>
            <person name="Sabat G."/>
            <person name="Salamov A."/>
            <person name="Samejima M."/>
            <person name="Schmutz J."/>
            <person name="Slot J.C."/>
            <person name="St John F."/>
            <person name="Stenlid J."/>
            <person name="Sun H."/>
            <person name="Sun S."/>
            <person name="Syed K."/>
            <person name="Tsang A."/>
            <person name="Wiebenga A."/>
            <person name="Young D."/>
            <person name="Pisabarro A."/>
            <person name="Eastwood D.C."/>
            <person name="Martin F."/>
            <person name="Cullen D."/>
            <person name="Grigoriev I.V."/>
            <person name="Hibbett D.S."/>
        </authorList>
    </citation>
    <scope>NUCLEOTIDE SEQUENCE [LARGE SCALE GENOMIC DNA]</scope>
    <source>
        <strain evidence="3">TFB10046</strain>
    </source>
</reference>
<protein>
    <recommendedName>
        <fullName evidence="1">F-box domain-containing protein</fullName>
    </recommendedName>
</protein>
<dbReference type="EMBL" id="JH687849">
    <property type="protein sequence ID" value="EJD37000.1"/>
    <property type="molecule type" value="Genomic_DNA"/>
</dbReference>
<dbReference type="SUPFAM" id="SSF81383">
    <property type="entry name" value="F-box domain"/>
    <property type="match status" value="1"/>
</dbReference>
<dbReference type="InterPro" id="IPR036047">
    <property type="entry name" value="F-box-like_dom_sf"/>
</dbReference>
<dbReference type="SMART" id="SM00256">
    <property type="entry name" value="FBOX"/>
    <property type="match status" value="1"/>
</dbReference>
<dbReference type="Pfam" id="PF12937">
    <property type="entry name" value="F-box-like"/>
    <property type="match status" value="1"/>
</dbReference>
<feature type="domain" description="F-box" evidence="1">
    <location>
        <begin position="21"/>
        <end position="68"/>
    </location>
</feature>
<gene>
    <name evidence="2" type="ORF">AURDEDRAFT_154469</name>
</gene>
<dbReference type="PROSITE" id="PS50181">
    <property type="entry name" value="FBOX"/>
    <property type="match status" value="1"/>
</dbReference>
<dbReference type="InParanoid" id="J0WTW5"/>